<accession>A0ABW6GRG7</accession>
<keyword evidence="2" id="KW-1185">Reference proteome</keyword>
<dbReference type="RefSeq" id="WP_380329408.1">
    <property type="nucleotide sequence ID" value="NZ_JBHYPW010000056.1"/>
</dbReference>
<dbReference type="EMBL" id="JBHYPX010000058">
    <property type="protein sequence ID" value="MFE1355295.1"/>
    <property type="molecule type" value="Genomic_DNA"/>
</dbReference>
<sequence>MDTVNALAEATRRYRRTEKAHEEAREAAVQAVVVALRSGVRPTDVTAASPFTAAYVRRIAREHGIAPAAPGPKRATTD</sequence>
<name>A0ABW6GRG7_9ACTN</name>
<dbReference type="Proteomes" id="UP001599542">
    <property type="component" value="Unassembled WGS sequence"/>
</dbReference>
<organism evidence="1 2">
    <name type="scientific">Kitasatospora phosalacinea</name>
    <dbReference type="NCBI Taxonomy" id="2065"/>
    <lineage>
        <taxon>Bacteria</taxon>
        <taxon>Bacillati</taxon>
        <taxon>Actinomycetota</taxon>
        <taxon>Actinomycetes</taxon>
        <taxon>Kitasatosporales</taxon>
        <taxon>Streptomycetaceae</taxon>
        <taxon>Kitasatospora</taxon>
    </lineage>
</organism>
<evidence type="ECO:0000313" key="1">
    <source>
        <dbReference type="EMBL" id="MFE1355295.1"/>
    </source>
</evidence>
<gene>
    <name evidence="1" type="ORF">ACFW6T_25215</name>
</gene>
<evidence type="ECO:0000313" key="2">
    <source>
        <dbReference type="Proteomes" id="UP001599542"/>
    </source>
</evidence>
<reference evidence="1 2" key="1">
    <citation type="submission" date="2024-09" db="EMBL/GenBank/DDBJ databases">
        <title>The Natural Products Discovery Center: Release of the First 8490 Sequenced Strains for Exploring Actinobacteria Biosynthetic Diversity.</title>
        <authorList>
            <person name="Kalkreuter E."/>
            <person name="Kautsar S.A."/>
            <person name="Yang D."/>
            <person name="Bader C.D."/>
            <person name="Teijaro C.N."/>
            <person name="Fluegel L."/>
            <person name="Davis C.M."/>
            <person name="Simpson J.R."/>
            <person name="Lauterbach L."/>
            <person name="Steele A.D."/>
            <person name="Gui C."/>
            <person name="Meng S."/>
            <person name="Li G."/>
            <person name="Viehrig K."/>
            <person name="Ye F."/>
            <person name="Su P."/>
            <person name="Kiefer A.F."/>
            <person name="Nichols A."/>
            <person name="Cepeda A.J."/>
            <person name="Yan W."/>
            <person name="Fan B."/>
            <person name="Jiang Y."/>
            <person name="Adhikari A."/>
            <person name="Zheng C.-J."/>
            <person name="Schuster L."/>
            <person name="Cowan T.M."/>
            <person name="Smanski M.J."/>
            <person name="Chevrette M.G."/>
            <person name="De Carvalho L.P.S."/>
            <person name="Shen B."/>
        </authorList>
    </citation>
    <scope>NUCLEOTIDE SEQUENCE [LARGE SCALE GENOMIC DNA]</scope>
    <source>
        <strain evidence="1 2">NPDC058753</strain>
    </source>
</reference>
<protein>
    <submittedName>
        <fullName evidence="1">Uncharacterized protein</fullName>
    </submittedName>
</protein>
<comment type="caution">
    <text evidence="1">The sequence shown here is derived from an EMBL/GenBank/DDBJ whole genome shotgun (WGS) entry which is preliminary data.</text>
</comment>
<proteinExistence type="predicted"/>